<dbReference type="EC" id="3.2.1.132" evidence="2"/>
<dbReference type="InterPro" id="IPR023346">
    <property type="entry name" value="Lysozyme-like_dom_sf"/>
</dbReference>
<dbReference type="RefSeq" id="WP_317050022.1">
    <property type="nucleotide sequence ID" value="NZ_CAMRXC010000273.1"/>
</dbReference>
<dbReference type="GO" id="GO:0005576">
    <property type="term" value="C:extracellular region"/>
    <property type="evidence" value="ECO:0007669"/>
    <property type="project" value="InterPro"/>
</dbReference>
<keyword evidence="2" id="KW-0326">Glycosidase</keyword>
<dbReference type="GO" id="GO:0016977">
    <property type="term" value="F:chitosanase activity"/>
    <property type="evidence" value="ECO:0007669"/>
    <property type="project" value="UniProtKB-EC"/>
</dbReference>
<evidence type="ECO:0000256" key="1">
    <source>
        <dbReference type="SAM" id="SignalP"/>
    </source>
</evidence>
<dbReference type="SUPFAM" id="SSF53955">
    <property type="entry name" value="Lysozyme-like"/>
    <property type="match status" value="1"/>
</dbReference>
<dbReference type="Proteomes" id="UP001189143">
    <property type="component" value="Unassembled WGS sequence"/>
</dbReference>
<sequence>MKKKNKQFISLVAVAMTILLSQASVFNSASAATSDTKTYQEDSVKATKSNNKKYWLTDAQKHRAEALTSVFENGTPEIDYEYAEDLGDGRGITCGRAGFCTGTGDAIEVVKRYTDLKKENILAKFLPELERLEKKRLSTGNDQSDVKGLKKIGDYCKDWAKACKDDDFRKVQDNVVSDFYYEPSAKKADELGLKLPLSRAELYDCIIQHGDGDDLDSINALIERTNQKSGGSPASNNVDEKTWLNNFLDERRADLLYCYKEESREEWAESYGRVDVFKQLVKEKNYNLDKPITIKFSDWEGIVVP</sequence>
<dbReference type="EMBL" id="CAMTCP010000033">
    <property type="protein sequence ID" value="CAI3541571.1"/>
    <property type="molecule type" value="Genomic_DNA"/>
</dbReference>
<feature type="signal peptide" evidence="1">
    <location>
        <begin position="1"/>
        <end position="31"/>
    </location>
</feature>
<evidence type="ECO:0000313" key="2">
    <source>
        <dbReference type="EMBL" id="CAI3541571.1"/>
    </source>
</evidence>
<dbReference type="Gene3D" id="3.30.386.10">
    <property type="entry name" value="Chitosanase, subunit A, domain 2"/>
    <property type="match status" value="1"/>
</dbReference>
<accession>A0AAD2DDC0</accession>
<gene>
    <name evidence="2" type="primary">csn</name>
    <name evidence="2" type="ORF">CNEO2_120011</name>
</gene>
<dbReference type="Gene3D" id="1.20.141.10">
    <property type="entry name" value="Chitosanase, subunit A, domain 1"/>
    <property type="match status" value="1"/>
</dbReference>
<reference evidence="2" key="1">
    <citation type="submission" date="2022-10" db="EMBL/GenBank/DDBJ databases">
        <authorList>
            <person name="Aires J."/>
            <person name="Mesa V."/>
        </authorList>
    </citation>
    <scope>NUCLEOTIDE SEQUENCE</scope>
    <source>
        <strain evidence="2">Clostridium neonatale JD116</strain>
    </source>
</reference>
<dbReference type="InterPro" id="IPR000400">
    <property type="entry name" value="Glyco_hydro_46"/>
</dbReference>
<protein>
    <submittedName>
        <fullName evidence="2">Chitosanase</fullName>
        <ecNumber evidence="2">3.2.1.132</ecNumber>
    </submittedName>
</protein>
<keyword evidence="2" id="KW-0378">Hydrolase</keyword>
<feature type="chain" id="PRO_5041980522" evidence="1">
    <location>
        <begin position="32"/>
        <end position="305"/>
    </location>
</feature>
<dbReference type="Pfam" id="PF01374">
    <property type="entry name" value="Glyco_hydro_46"/>
    <property type="match status" value="1"/>
</dbReference>
<keyword evidence="1" id="KW-0732">Signal</keyword>
<dbReference type="GO" id="GO:0005975">
    <property type="term" value="P:carbohydrate metabolic process"/>
    <property type="evidence" value="ECO:0007669"/>
    <property type="project" value="InterPro"/>
</dbReference>
<dbReference type="AlphaFoldDB" id="A0AAD2DDC0"/>
<proteinExistence type="predicted"/>
<evidence type="ECO:0000313" key="3">
    <source>
        <dbReference type="Proteomes" id="UP001189143"/>
    </source>
</evidence>
<comment type="caution">
    <text evidence="2">The sequence shown here is derived from an EMBL/GenBank/DDBJ whole genome shotgun (WGS) entry which is preliminary data.</text>
</comment>
<name>A0AAD2DDC0_9CLOT</name>
<dbReference type="InterPro" id="IPR023099">
    <property type="entry name" value="Glyco_hydro_46_N"/>
</dbReference>
<dbReference type="CDD" id="cd00978">
    <property type="entry name" value="chitosanase_GH46"/>
    <property type="match status" value="1"/>
</dbReference>
<organism evidence="2 3">
    <name type="scientific">Clostridium neonatale</name>
    <dbReference type="NCBI Taxonomy" id="137838"/>
    <lineage>
        <taxon>Bacteria</taxon>
        <taxon>Bacillati</taxon>
        <taxon>Bacillota</taxon>
        <taxon>Clostridia</taxon>
        <taxon>Eubacteriales</taxon>
        <taxon>Clostridiaceae</taxon>
        <taxon>Clostridium</taxon>
    </lineage>
</organism>